<feature type="region of interest" description="Disordered" evidence="1">
    <location>
        <begin position="117"/>
        <end position="138"/>
    </location>
</feature>
<dbReference type="Proteomes" id="UP001159363">
    <property type="component" value="Chromosome 14"/>
</dbReference>
<evidence type="ECO:0000256" key="1">
    <source>
        <dbReference type="SAM" id="MobiDB-lite"/>
    </source>
</evidence>
<keyword evidence="3" id="KW-1185">Reference proteome</keyword>
<evidence type="ECO:0000313" key="2">
    <source>
        <dbReference type="EMBL" id="KAJ8867441.1"/>
    </source>
</evidence>
<feature type="region of interest" description="Disordered" evidence="1">
    <location>
        <begin position="436"/>
        <end position="464"/>
    </location>
</feature>
<sequence>MRGRARLGNCRHLRFCSVAVMCGALLKLGKECYMPSLEHVCVVLCCAFLIADMADAPWAFRDTINCFRYLDSCIDARHAEVAVRDVMTGDLLLLLLLLVLLLTPLERCLHAASAMPSGETYDSTEYRPSLDGSPTHQRAKDFSASHAKPIPVNWVVWLRPCTTEVPNCMKNDPYGRNSLRRINIYRLNCFLGGVLHSSRVTRGEAIECNGDGMQMREYLPLEQKKKKKKNPAPTSATFSRMRKSARDPALIHAKSINMFQVMLHIFDHGAGWPPHPFQPLENGLTGRGYGVTDSLIDPPTTSVLGLLSSPRSSSEADDLSDFLQLRMRRPIVYPYTHLSLSFIFGFTFVSRLPLHRLIPPRCGALSISLSLSLSFFATRTVYAATPPTLPPTHLTHSPWRPLIITPYRRAAAPRATALETRKAAGGWARTLIRKRERGSIHPPGRSRGRGVTKPGNCSPSSGVGYKFRWPAPTHRRAWRNPGLARKASPLRRHPSRPQDLLVLSSSAFCLPRGASAYVVRADEDEERYGPAPECKGGGKGIFPRKPADQRHHPARFRRSKVRGMAPPGIETGLICWEASVLTAAVSAPTCCKYGVHRESAYLKTYFVNSCGNVRAPTIEIRYRKLADKITPVSLLASHQGDPGSIPGRVTLDPHMWESCRTMPLVGGSSRDIPLPPSLYSGAAPYPPQSPSSALKTSTSRAVQISSPLSTTAPKRYPLHHDDSVTGSVNISVLKDCLFFRPSPHLPVENAEEKYASNDFRIAQDCRGTSIANQSDLRVPYTVKECVHFPSTLGSIPSGITPGFHRVGIVLGDTAGQRGCLGDLPFSPAPAFQRCSVYTSFRPSSAFKSPMCKGAAAAHFAWDLDIFFSRSRRIDTGDNNERVQPPPPPHQQPIVPTAQGAEPACNGCVVTVSCANEICCNSGTLSGATEAHILNYDSAVFCFPPFSLIIRDLQNFAILFVGKTKLRDVCMFFQLLSSAANLGGSQCWFPSEQNLLRRLLLQCWTLWPMFMSSGDIVRRRGELNHSLRKPSHCRVITERRQERFALPIYGALVGRNAPPPPPPRSQATNKRISRSVKPLLQAIMNHAAVTARIRITRLLSDKQHC</sequence>
<gene>
    <name evidence="2" type="ORF">PR048_031243</name>
</gene>
<proteinExistence type="predicted"/>
<feature type="region of interest" description="Disordered" evidence="1">
    <location>
        <begin position="223"/>
        <end position="243"/>
    </location>
</feature>
<reference evidence="2 3" key="1">
    <citation type="submission" date="2023-02" db="EMBL/GenBank/DDBJ databases">
        <title>LHISI_Scaffold_Assembly.</title>
        <authorList>
            <person name="Stuart O.P."/>
            <person name="Cleave R."/>
            <person name="Magrath M.J.L."/>
            <person name="Mikheyev A.S."/>
        </authorList>
    </citation>
    <scope>NUCLEOTIDE SEQUENCE [LARGE SCALE GENOMIC DNA]</scope>
    <source>
        <strain evidence="2">Daus_M_001</strain>
        <tissue evidence="2">Leg muscle</tissue>
    </source>
</reference>
<organism evidence="2 3">
    <name type="scientific">Dryococelus australis</name>
    <dbReference type="NCBI Taxonomy" id="614101"/>
    <lineage>
        <taxon>Eukaryota</taxon>
        <taxon>Metazoa</taxon>
        <taxon>Ecdysozoa</taxon>
        <taxon>Arthropoda</taxon>
        <taxon>Hexapoda</taxon>
        <taxon>Insecta</taxon>
        <taxon>Pterygota</taxon>
        <taxon>Neoptera</taxon>
        <taxon>Polyneoptera</taxon>
        <taxon>Phasmatodea</taxon>
        <taxon>Verophasmatodea</taxon>
        <taxon>Anareolatae</taxon>
        <taxon>Phasmatidae</taxon>
        <taxon>Eurycanthinae</taxon>
        <taxon>Dryococelus</taxon>
    </lineage>
</organism>
<feature type="region of interest" description="Disordered" evidence="1">
    <location>
        <begin position="528"/>
        <end position="554"/>
    </location>
</feature>
<feature type="region of interest" description="Disordered" evidence="1">
    <location>
        <begin position="678"/>
        <end position="699"/>
    </location>
</feature>
<evidence type="ECO:0000313" key="3">
    <source>
        <dbReference type="Proteomes" id="UP001159363"/>
    </source>
</evidence>
<dbReference type="EMBL" id="JARBHB010000015">
    <property type="protein sequence ID" value="KAJ8867441.1"/>
    <property type="molecule type" value="Genomic_DNA"/>
</dbReference>
<protein>
    <submittedName>
        <fullName evidence="2">Uncharacterized protein</fullName>
    </submittedName>
</protein>
<comment type="caution">
    <text evidence="2">The sequence shown here is derived from an EMBL/GenBank/DDBJ whole genome shotgun (WGS) entry which is preliminary data.</text>
</comment>
<name>A0ABQ9G4Q7_9NEOP</name>
<accession>A0ABQ9G4Q7</accession>